<dbReference type="CDD" id="cd17321">
    <property type="entry name" value="MFS_MMR_MDR_like"/>
    <property type="match status" value="1"/>
</dbReference>
<dbReference type="RefSeq" id="WP_065411977.1">
    <property type="nucleotide sequence ID" value="NZ_MAYT01000030.1"/>
</dbReference>
<organism evidence="8 9">
    <name type="scientific">Pseudobacillus wudalianchiensis</name>
    <dbReference type="NCBI Taxonomy" id="1743143"/>
    <lineage>
        <taxon>Bacteria</taxon>
        <taxon>Bacillati</taxon>
        <taxon>Bacillota</taxon>
        <taxon>Bacilli</taxon>
        <taxon>Bacillales</taxon>
        <taxon>Bacillaceae</taxon>
        <taxon>Pseudobacillus</taxon>
    </lineage>
</organism>
<proteinExistence type="predicted"/>
<keyword evidence="3 6" id="KW-0812">Transmembrane</keyword>
<keyword evidence="9" id="KW-1185">Reference proteome</keyword>
<evidence type="ECO:0000256" key="3">
    <source>
        <dbReference type="ARBA" id="ARBA00022692"/>
    </source>
</evidence>
<evidence type="ECO:0000256" key="6">
    <source>
        <dbReference type="SAM" id="Phobius"/>
    </source>
</evidence>
<comment type="caution">
    <text evidence="8">The sequence shown here is derived from an EMBL/GenBank/DDBJ whole genome shotgun (WGS) entry which is preliminary data.</text>
</comment>
<reference evidence="9" key="1">
    <citation type="submission" date="2016-05" db="EMBL/GenBank/DDBJ databases">
        <authorList>
            <person name="Liu B."/>
            <person name="Wang J."/>
            <person name="Zhu Y."/>
            <person name="Liu G."/>
            <person name="Chen Q."/>
            <person name="Chen Z."/>
            <person name="Lan J."/>
            <person name="Che J."/>
            <person name="Ge C."/>
            <person name="Shi H."/>
            <person name="Pan Z."/>
            <person name="Liu X."/>
        </authorList>
    </citation>
    <scope>NUCLEOTIDE SEQUENCE [LARGE SCALE GENOMIC DNA]</scope>
    <source>
        <strain evidence="9">FJAT-27215</strain>
    </source>
</reference>
<evidence type="ECO:0000256" key="1">
    <source>
        <dbReference type="ARBA" id="ARBA00004651"/>
    </source>
</evidence>
<feature type="transmembrane region" description="Helical" evidence="6">
    <location>
        <begin position="100"/>
        <end position="123"/>
    </location>
</feature>
<comment type="subcellular location">
    <subcellularLocation>
        <location evidence="1">Cell membrane</location>
        <topology evidence="1">Multi-pass membrane protein</topology>
    </subcellularLocation>
</comment>
<dbReference type="EMBL" id="MAYT01000030">
    <property type="protein sequence ID" value="OCA82085.1"/>
    <property type="molecule type" value="Genomic_DNA"/>
</dbReference>
<dbReference type="GO" id="GO:0022857">
    <property type="term" value="F:transmembrane transporter activity"/>
    <property type="evidence" value="ECO:0007669"/>
    <property type="project" value="InterPro"/>
</dbReference>
<feature type="transmembrane region" description="Helical" evidence="6">
    <location>
        <begin position="135"/>
        <end position="159"/>
    </location>
</feature>
<feature type="transmembrane region" description="Helical" evidence="6">
    <location>
        <begin position="77"/>
        <end position="94"/>
    </location>
</feature>
<feature type="transmembrane region" description="Helical" evidence="6">
    <location>
        <begin position="396"/>
        <end position="419"/>
    </location>
</feature>
<dbReference type="InterPro" id="IPR005829">
    <property type="entry name" value="Sugar_transporter_CS"/>
</dbReference>
<dbReference type="PROSITE" id="PS00216">
    <property type="entry name" value="SUGAR_TRANSPORT_1"/>
    <property type="match status" value="1"/>
</dbReference>
<evidence type="ECO:0000313" key="9">
    <source>
        <dbReference type="Proteomes" id="UP000092578"/>
    </source>
</evidence>
<evidence type="ECO:0000256" key="2">
    <source>
        <dbReference type="ARBA" id="ARBA00022448"/>
    </source>
</evidence>
<dbReference type="InterPro" id="IPR036259">
    <property type="entry name" value="MFS_trans_sf"/>
</dbReference>
<dbReference type="GO" id="GO:0005886">
    <property type="term" value="C:plasma membrane"/>
    <property type="evidence" value="ECO:0007669"/>
    <property type="project" value="UniProtKB-SubCell"/>
</dbReference>
<accession>A0A1B9AE26</accession>
<keyword evidence="4 6" id="KW-1133">Transmembrane helix</keyword>
<sequence>MEVKSYNANIFIVGIVLALLTFWLFAQSMINIIPAMQKDLGVSFGTLNIATSLTSLFSGLFIVAAGGISDRMGRKKLTYIGLMLSIAGCLLIIVSQNATLLIFGRVVQGISAACIMPASLALIKAAFDGKERQRALSYWSFGSWGGGGLTALVGGAIATYIGWKWIFVVSIGIALLSMLLLRGIPESKAEEQGKTKFDFPGFFLFILMMLMVNIIVTRGQDFGWTSSLTLSLIGGVLVTLVIFFAIERKKKNQFIEFSLFKTKAYTGAVVSNCLQNGIAANIVVANTYVQLARGFTSFQTGLLTVGNVVALVLMIRVGEKMLQKMGARKPMLTATFIASLGMSMTAMTFLSDLAYIVVAFVGFLISGIGIGMYATPSTDTALVNIADDKVGVASGIYKMGSSLGYSFGIAISTAVYGMLMAISSIHVAASVGILVNVVFAIAAMIVVSKTIPPEEGLEKPVPNFQADKKWAVNEE</sequence>
<feature type="transmembrane region" description="Helical" evidence="6">
    <location>
        <begin position="267"/>
        <end position="289"/>
    </location>
</feature>
<feature type="domain" description="Major facilitator superfamily (MFS) profile" evidence="7">
    <location>
        <begin position="7"/>
        <end position="455"/>
    </location>
</feature>
<keyword evidence="5 6" id="KW-0472">Membrane</keyword>
<feature type="transmembrane region" description="Helical" evidence="6">
    <location>
        <begin position="222"/>
        <end position="246"/>
    </location>
</feature>
<gene>
    <name evidence="8" type="ORF">A8F95_15410</name>
</gene>
<dbReference type="InterPro" id="IPR020846">
    <property type="entry name" value="MFS_dom"/>
</dbReference>
<dbReference type="Gene3D" id="1.20.1250.20">
    <property type="entry name" value="MFS general substrate transporter like domains"/>
    <property type="match status" value="1"/>
</dbReference>
<evidence type="ECO:0000259" key="7">
    <source>
        <dbReference type="PROSITE" id="PS50850"/>
    </source>
</evidence>
<feature type="transmembrane region" description="Helical" evidence="6">
    <location>
        <begin position="7"/>
        <end position="26"/>
    </location>
</feature>
<dbReference type="PANTHER" id="PTHR42718">
    <property type="entry name" value="MAJOR FACILITATOR SUPERFAMILY MULTIDRUG TRANSPORTER MFSC"/>
    <property type="match status" value="1"/>
</dbReference>
<feature type="transmembrane region" description="Helical" evidence="6">
    <location>
        <begin position="197"/>
        <end position="216"/>
    </location>
</feature>
<evidence type="ECO:0000256" key="4">
    <source>
        <dbReference type="ARBA" id="ARBA00022989"/>
    </source>
</evidence>
<dbReference type="PANTHER" id="PTHR42718:SF9">
    <property type="entry name" value="MAJOR FACILITATOR SUPERFAMILY MULTIDRUG TRANSPORTER MFSC"/>
    <property type="match status" value="1"/>
</dbReference>
<feature type="transmembrane region" description="Helical" evidence="6">
    <location>
        <begin position="46"/>
        <end position="65"/>
    </location>
</feature>
<dbReference type="SUPFAM" id="SSF103473">
    <property type="entry name" value="MFS general substrate transporter"/>
    <property type="match status" value="1"/>
</dbReference>
<feature type="transmembrane region" description="Helical" evidence="6">
    <location>
        <begin position="165"/>
        <end position="185"/>
    </location>
</feature>
<evidence type="ECO:0000313" key="8">
    <source>
        <dbReference type="EMBL" id="OCA82085.1"/>
    </source>
</evidence>
<dbReference type="Pfam" id="PF07690">
    <property type="entry name" value="MFS_1"/>
    <property type="match status" value="1"/>
</dbReference>
<feature type="transmembrane region" description="Helical" evidence="6">
    <location>
        <begin position="301"/>
        <end position="318"/>
    </location>
</feature>
<dbReference type="InterPro" id="IPR011701">
    <property type="entry name" value="MFS"/>
</dbReference>
<keyword evidence="2" id="KW-0813">Transport</keyword>
<dbReference type="Proteomes" id="UP000092578">
    <property type="component" value="Unassembled WGS sequence"/>
</dbReference>
<protein>
    <submittedName>
        <fullName evidence="8">Quinolone resistance protein</fullName>
    </submittedName>
</protein>
<feature type="transmembrane region" description="Helical" evidence="6">
    <location>
        <begin position="353"/>
        <end position="375"/>
    </location>
</feature>
<name>A0A1B9AE26_9BACI</name>
<dbReference type="PROSITE" id="PS50850">
    <property type="entry name" value="MFS"/>
    <property type="match status" value="1"/>
</dbReference>
<dbReference type="AlphaFoldDB" id="A0A1B9AE26"/>
<dbReference type="Gene3D" id="1.20.1720.10">
    <property type="entry name" value="Multidrug resistance protein D"/>
    <property type="match status" value="1"/>
</dbReference>
<feature type="transmembrane region" description="Helical" evidence="6">
    <location>
        <begin position="425"/>
        <end position="447"/>
    </location>
</feature>
<evidence type="ECO:0000256" key="5">
    <source>
        <dbReference type="ARBA" id="ARBA00023136"/>
    </source>
</evidence>